<protein>
    <recommendedName>
        <fullName evidence="1">CARDB domain-containing protein</fullName>
    </recommendedName>
</protein>
<evidence type="ECO:0000313" key="2">
    <source>
        <dbReference type="EMBL" id="HIH07982.1"/>
    </source>
</evidence>
<comment type="caution">
    <text evidence="2">The sequence shown here is derived from an EMBL/GenBank/DDBJ whole genome shotgun (WGS) entry which is preliminary data.</text>
</comment>
<dbReference type="Pfam" id="PF07705">
    <property type="entry name" value="CARDB"/>
    <property type="match status" value="1"/>
</dbReference>
<name>A0A7J4IRD1_9ARCH</name>
<dbReference type="InterPro" id="IPR028994">
    <property type="entry name" value="Integrin_alpha_N"/>
</dbReference>
<feature type="domain" description="CARDB" evidence="1">
    <location>
        <begin position="103"/>
        <end position="203"/>
    </location>
</feature>
<evidence type="ECO:0000259" key="1">
    <source>
        <dbReference type="Pfam" id="PF07705"/>
    </source>
</evidence>
<dbReference type="SUPFAM" id="SSF69318">
    <property type="entry name" value="Integrin alpha N-terminal domain"/>
    <property type="match status" value="1"/>
</dbReference>
<dbReference type="InterPro" id="IPR011635">
    <property type="entry name" value="CARDB"/>
</dbReference>
<dbReference type="InterPro" id="IPR013783">
    <property type="entry name" value="Ig-like_fold"/>
</dbReference>
<organism evidence="2 3">
    <name type="scientific">Candidatus Iainarchaeum sp</name>
    <dbReference type="NCBI Taxonomy" id="3101447"/>
    <lineage>
        <taxon>Archaea</taxon>
        <taxon>Candidatus Iainarchaeota</taxon>
        <taxon>Candidatus Iainarchaeia</taxon>
        <taxon>Candidatus Iainarchaeales</taxon>
        <taxon>Candidatus Iainarchaeaceae</taxon>
        <taxon>Candidatus Iainarchaeum</taxon>
    </lineage>
</organism>
<accession>A0A7J4IRD1</accession>
<proteinExistence type="predicted"/>
<dbReference type="Gene3D" id="2.60.40.10">
    <property type="entry name" value="Immunoglobulins"/>
    <property type="match status" value="1"/>
</dbReference>
<evidence type="ECO:0000313" key="3">
    <source>
        <dbReference type="Proteomes" id="UP000577419"/>
    </source>
</evidence>
<gene>
    <name evidence="2" type="ORF">HA237_01280</name>
</gene>
<sequence length="209" mass="22102">MADIDADGYNEIIAGFNSGFVYAFNGNGPVVFVKLFFPDGSSNEVSKTISLLGANKTESLLFSLGSSLYKGNHAVEVAVLRDSGVLLDSELVFFEFDGGGTVDLSPTQILYDSGDLVVGRKVFFDSGVKNSGSHGSGLFNVNWFVDGVQEGYGSHLGVGADTTVLNGNSQFSWVAQPGAHTISFEVDADNHVVESNEQNNSVSVQVNVS</sequence>
<dbReference type="Proteomes" id="UP000577419">
    <property type="component" value="Unassembled WGS sequence"/>
</dbReference>
<reference evidence="3" key="1">
    <citation type="journal article" date="2020" name="bioRxiv">
        <title>A rank-normalized archaeal taxonomy based on genome phylogeny resolves widespread incomplete and uneven classifications.</title>
        <authorList>
            <person name="Rinke C."/>
            <person name="Chuvochina M."/>
            <person name="Mussig A.J."/>
            <person name="Chaumeil P.-A."/>
            <person name="Waite D.W."/>
            <person name="Whitman W.B."/>
            <person name="Parks D.H."/>
            <person name="Hugenholtz P."/>
        </authorList>
    </citation>
    <scope>NUCLEOTIDE SEQUENCE [LARGE SCALE GENOMIC DNA]</scope>
</reference>
<dbReference type="AlphaFoldDB" id="A0A7J4IRD1"/>
<dbReference type="EMBL" id="DUFG01000008">
    <property type="protein sequence ID" value="HIH07982.1"/>
    <property type="molecule type" value="Genomic_DNA"/>
</dbReference>